<dbReference type="Gene3D" id="3.30.2330.10">
    <property type="entry name" value="arginine biosynthesis bifunctional protein suprefamily"/>
    <property type="match status" value="1"/>
</dbReference>
<dbReference type="GO" id="GO:0004358">
    <property type="term" value="F:L-glutamate N-acetyltransferase activity, acting on acetyl-L-ornithine as donor"/>
    <property type="evidence" value="ECO:0007669"/>
    <property type="project" value="UniProtKB-UniRule"/>
</dbReference>
<evidence type="ECO:0000256" key="7">
    <source>
        <dbReference type="ARBA" id="ARBA00022813"/>
    </source>
</evidence>
<comment type="similarity">
    <text evidence="2 13">Belongs to the ArgJ family.</text>
</comment>
<dbReference type="SUPFAM" id="SSF56266">
    <property type="entry name" value="DmpA/ArgJ-like"/>
    <property type="match status" value="1"/>
</dbReference>
<keyword evidence="9 13" id="KW-0012">Acyltransferase</keyword>
<dbReference type="AlphaFoldDB" id="A0A1D2LWS6"/>
<dbReference type="EMBL" id="OUNC01000023">
    <property type="protein sequence ID" value="SPP28721.1"/>
    <property type="molecule type" value="Genomic_DNA"/>
</dbReference>
<evidence type="ECO:0000256" key="6">
    <source>
        <dbReference type="ARBA" id="ARBA00022679"/>
    </source>
</evidence>
<feature type="site" description="Cleavage; by autolysis" evidence="13">
    <location>
        <begin position="185"/>
        <end position="186"/>
    </location>
</feature>
<evidence type="ECO:0000256" key="8">
    <source>
        <dbReference type="ARBA" id="ARBA00023268"/>
    </source>
</evidence>
<dbReference type="NCBIfam" id="NF003802">
    <property type="entry name" value="PRK05388.1"/>
    <property type="match status" value="1"/>
</dbReference>
<evidence type="ECO:0000256" key="1">
    <source>
        <dbReference type="ARBA" id="ARBA00004496"/>
    </source>
</evidence>
<feature type="binding site" evidence="13">
    <location>
        <position position="175"/>
    </location>
    <ligand>
        <name>substrate</name>
    </ligand>
</feature>
<feature type="binding site" evidence="13">
    <location>
        <position position="395"/>
    </location>
    <ligand>
        <name>substrate</name>
    </ligand>
</feature>
<evidence type="ECO:0000256" key="12">
    <source>
        <dbReference type="ARBA" id="ARBA00054976"/>
    </source>
</evidence>
<dbReference type="InterPro" id="IPR016117">
    <property type="entry name" value="ArgJ-like_dom_sf"/>
</dbReference>
<name>A0A1D2LWS6_BROTH</name>
<feature type="binding site" evidence="13">
    <location>
        <position position="400"/>
    </location>
    <ligand>
        <name>substrate</name>
    </ligand>
</feature>
<dbReference type="PANTHER" id="PTHR23100">
    <property type="entry name" value="ARGININE BIOSYNTHESIS BIFUNCTIONAL PROTEIN ARGJ"/>
    <property type="match status" value="1"/>
</dbReference>
<dbReference type="GO" id="GO:0005737">
    <property type="term" value="C:cytoplasm"/>
    <property type="evidence" value="ECO:0007669"/>
    <property type="project" value="UniProtKB-SubCell"/>
</dbReference>
<dbReference type="InterPro" id="IPR042195">
    <property type="entry name" value="ArgJ_beta_C"/>
</dbReference>
<dbReference type="PANTHER" id="PTHR23100:SF0">
    <property type="entry name" value="ARGININE BIOSYNTHESIS BIFUNCTIONAL PROTEIN ARGJ, MITOCHONDRIAL"/>
    <property type="match status" value="1"/>
</dbReference>
<sequence>MNLVHEGHIATPKGFYADGLHAGLKRMKKDIGLIYSEVPAQTAAVYTQNSFKGAPITVTQDSLASSAETQVLIVNSGNANTCTGKQGLADAYAMRLATAKKINVPEEYVTVASTGVIGVPLNMPLVLDGIAQLDEQLSNGKGFQEAILTTDKTIKDVCITIQLDGQRVTIAGAAKGSGMINPNMATLLGFITTDAAIEGAYLDKLLRQTIEASFNQITIDGDTSTNDMVLVMANGMAGNKPISAHHPEMTLFKEALLYVCTVLSKKVAEDGEGATKLIEVTVNGALHKEEARLIAKTVVGSNLVKAAFFGEDGNWGRIIDAVGYSGVPVNPDTVDISISDVAVLVQSEPVEVDEAAVLSPVLQQKEVSVVIDLHLGTETGTAWGCDLSYDYVKINAAYRT</sequence>
<feature type="binding site" evidence="13">
    <location>
        <position position="186"/>
    </location>
    <ligand>
        <name>substrate</name>
    </ligand>
</feature>
<dbReference type="HAMAP" id="MF_01106">
    <property type="entry name" value="ArgJ"/>
    <property type="match status" value="1"/>
</dbReference>
<dbReference type="EMBL" id="CP023483">
    <property type="protein sequence ID" value="ATF25403.1"/>
    <property type="molecule type" value="Genomic_DNA"/>
</dbReference>
<dbReference type="CDD" id="cd02152">
    <property type="entry name" value="OAT"/>
    <property type="match status" value="1"/>
</dbReference>
<dbReference type="UniPathway" id="UPA00068">
    <property type="reaction ID" value="UER00106"/>
</dbReference>
<accession>A0A1D2LWS6</accession>
<dbReference type="KEGG" id="bths:CNY62_02775"/>
<evidence type="ECO:0000256" key="11">
    <source>
        <dbReference type="ARBA" id="ARBA00049439"/>
    </source>
</evidence>
<reference evidence="17" key="2">
    <citation type="submission" date="2018-04" db="EMBL/GenBank/DDBJ databases">
        <authorList>
            <person name="Illikoud N."/>
        </authorList>
    </citation>
    <scope>NUCLEOTIDE SEQUENCE [LARGE SCALE GENOMIC DNA]</scope>
</reference>
<evidence type="ECO:0000313" key="15">
    <source>
        <dbReference type="EMBL" id="SPP28721.1"/>
    </source>
</evidence>
<dbReference type="GO" id="GO:0006526">
    <property type="term" value="P:L-arginine biosynthetic process"/>
    <property type="evidence" value="ECO:0007669"/>
    <property type="project" value="UniProtKB-UniRule"/>
</dbReference>
<dbReference type="FunFam" id="3.30.2330.10:FF:000001">
    <property type="entry name" value="Arginine biosynthesis bifunctional protein ArgJ, mitochondrial"/>
    <property type="match status" value="1"/>
</dbReference>
<dbReference type="FunFam" id="3.10.20.340:FF:000001">
    <property type="entry name" value="Arginine biosynthesis bifunctional protein ArgJ, chloroplastic"/>
    <property type="match status" value="1"/>
</dbReference>
<evidence type="ECO:0000313" key="17">
    <source>
        <dbReference type="Proteomes" id="UP000270190"/>
    </source>
</evidence>
<keyword evidence="16" id="KW-1185">Reference proteome</keyword>
<feature type="site" description="Involved in the stabilization of negative charge on the oxyanion by the formation of the oxyanion hole" evidence="13">
    <location>
        <position position="115"/>
    </location>
</feature>
<feature type="binding site" evidence="13">
    <location>
        <position position="272"/>
    </location>
    <ligand>
        <name>substrate</name>
    </ligand>
</feature>
<gene>
    <name evidence="13 15" type="primary">argJ</name>
    <name evidence="15" type="ORF">BTBSAS_30039</name>
    <name evidence="14" type="ORF">CNY62_02775</name>
</gene>
<evidence type="ECO:0000313" key="16">
    <source>
        <dbReference type="Proteomes" id="UP000243591"/>
    </source>
</evidence>
<comment type="subunit">
    <text evidence="3 13">Heterotetramer of two alpha and two beta chains.</text>
</comment>
<dbReference type="EC" id="2.3.1.1" evidence="13"/>
<dbReference type="Gene3D" id="3.10.20.340">
    <property type="entry name" value="ArgJ beta chain, C-terminal domain"/>
    <property type="match status" value="1"/>
</dbReference>
<evidence type="ECO:0000256" key="2">
    <source>
        <dbReference type="ARBA" id="ARBA00006774"/>
    </source>
</evidence>
<dbReference type="EC" id="2.3.1.35" evidence="13"/>
<dbReference type="InterPro" id="IPR002813">
    <property type="entry name" value="Arg_biosynth_ArgJ"/>
</dbReference>
<feature type="chain" id="PRO_5034857625" description="Arginine biosynthesis bifunctional protein ArgJ alpha chain" evidence="13">
    <location>
        <begin position="1"/>
        <end position="185"/>
    </location>
</feature>
<keyword evidence="5 13" id="KW-0028">Amino-acid biosynthesis</keyword>
<feature type="binding site" evidence="13">
    <location>
        <position position="149"/>
    </location>
    <ligand>
        <name>substrate</name>
    </ligand>
</feature>
<comment type="pathway">
    <text evidence="13">Amino-acid biosynthesis; L-arginine biosynthesis; N(2)-acetyl-L-ornithine from L-glutamate: step 1/4.</text>
</comment>
<dbReference type="FunFam" id="3.60.70.12:FF:000001">
    <property type="entry name" value="Arginine biosynthesis bifunctional protein ArgJ, chloroplastic"/>
    <property type="match status" value="1"/>
</dbReference>
<dbReference type="STRING" id="2756.BFR44_01110"/>
<evidence type="ECO:0000256" key="13">
    <source>
        <dbReference type="HAMAP-Rule" id="MF_01106"/>
    </source>
</evidence>
<comment type="function">
    <text evidence="12 13">Catalyzes two activities which are involved in the cyclic version of arginine biosynthesis: the synthesis of N-acetylglutamate from glutamate and acetyl-CoA as the acetyl donor, and of ornithine by transacetylation between N(2)-acetylornithine and glutamate.</text>
</comment>
<keyword evidence="8 13" id="KW-0511">Multifunctional enzyme</keyword>
<keyword evidence="6 13" id="KW-0808">Transferase</keyword>
<comment type="subcellular location">
    <subcellularLocation>
        <location evidence="1 13">Cytoplasm</location>
    </subcellularLocation>
</comment>
<reference evidence="14 16" key="1">
    <citation type="submission" date="2017-09" db="EMBL/GenBank/DDBJ databases">
        <title>Complete Genome Sequences of Two Strains of the Meat Spoilage Bacterium Brochothrix thermosphacta Isolated from Ground Chicken.</title>
        <authorList>
            <person name="Paoli G.C."/>
            <person name="Wijey C."/>
            <person name="Chen C.-Y."/>
            <person name="Nguyen L."/>
            <person name="Yan X."/>
            <person name="Irwin P.L."/>
        </authorList>
    </citation>
    <scope>NUCLEOTIDE SEQUENCE [LARGE SCALE GENOMIC DNA]</scope>
    <source>
        <strain evidence="14 16">BI</strain>
    </source>
</reference>
<protein>
    <recommendedName>
        <fullName evidence="13">Arginine biosynthesis bifunctional protein ArgJ</fullName>
    </recommendedName>
    <domain>
        <recommendedName>
            <fullName evidence="13">Glutamate N-acetyltransferase</fullName>
            <ecNumber evidence="13">2.3.1.35</ecNumber>
        </recommendedName>
        <alternativeName>
            <fullName evidence="13">Ornithine acetyltransferase</fullName>
            <shortName evidence="13">OATase</shortName>
        </alternativeName>
        <alternativeName>
            <fullName evidence="13">Ornithine transacetylase</fullName>
        </alternativeName>
    </domain>
    <domain>
        <recommendedName>
            <fullName evidence="13">Amino-acid acetyltransferase</fullName>
            <ecNumber evidence="13">2.3.1.1</ecNumber>
        </recommendedName>
        <alternativeName>
            <fullName evidence="13">N-acetylglutamate synthase</fullName>
            <shortName evidence="13">AGSase</shortName>
        </alternativeName>
    </domain>
    <component>
        <recommendedName>
            <fullName evidence="13">Arginine biosynthesis bifunctional protein ArgJ alpha chain</fullName>
        </recommendedName>
    </component>
    <component>
        <recommendedName>
            <fullName evidence="13">Arginine biosynthesis bifunctional protein ArgJ beta chain</fullName>
        </recommendedName>
    </component>
</protein>
<comment type="catalytic activity">
    <reaction evidence="11 13">
        <text>N(2)-acetyl-L-ornithine + L-glutamate = N-acetyl-L-glutamate + L-ornithine</text>
        <dbReference type="Rhea" id="RHEA:15349"/>
        <dbReference type="ChEBI" id="CHEBI:29985"/>
        <dbReference type="ChEBI" id="CHEBI:44337"/>
        <dbReference type="ChEBI" id="CHEBI:46911"/>
        <dbReference type="ChEBI" id="CHEBI:57805"/>
        <dbReference type="EC" id="2.3.1.35"/>
    </reaction>
</comment>
<evidence type="ECO:0000256" key="10">
    <source>
        <dbReference type="ARBA" id="ARBA00048372"/>
    </source>
</evidence>
<keyword evidence="7 13" id="KW-0068">Autocatalytic cleavage</keyword>
<feature type="chain" id="PRO_5034857624" description="Arginine biosynthesis bifunctional protein ArgJ beta chain" evidence="13">
    <location>
        <begin position="186"/>
        <end position="400"/>
    </location>
</feature>
<dbReference type="RefSeq" id="WP_069118553.1">
    <property type="nucleotide sequence ID" value="NZ_CBCPHX010000003.1"/>
</dbReference>
<evidence type="ECO:0000256" key="4">
    <source>
        <dbReference type="ARBA" id="ARBA00022571"/>
    </source>
</evidence>
<dbReference type="Proteomes" id="UP000243591">
    <property type="component" value="Chromosome"/>
</dbReference>
<dbReference type="Gene3D" id="3.60.70.12">
    <property type="entry name" value="L-amino peptidase D-ALA esterase/amidase"/>
    <property type="match status" value="1"/>
</dbReference>
<comment type="catalytic activity">
    <reaction evidence="10 13">
        <text>L-glutamate + acetyl-CoA = N-acetyl-L-glutamate + CoA + H(+)</text>
        <dbReference type="Rhea" id="RHEA:24292"/>
        <dbReference type="ChEBI" id="CHEBI:15378"/>
        <dbReference type="ChEBI" id="CHEBI:29985"/>
        <dbReference type="ChEBI" id="CHEBI:44337"/>
        <dbReference type="ChEBI" id="CHEBI:57287"/>
        <dbReference type="ChEBI" id="CHEBI:57288"/>
        <dbReference type="EC" id="2.3.1.1"/>
    </reaction>
</comment>
<keyword evidence="13" id="KW-0963">Cytoplasm</keyword>
<dbReference type="Proteomes" id="UP000270190">
    <property type="component" value="Unassembled WGS sequence"/>
</dbReference>
<dbReference type="NCBIfam" id="TIGR00120">
    <property type="entry name" value="ArgJ"/>
    <property type="match status" value="1"/>
</dbReference>
<proteinExistence type="inferred from homology"/>
<keyword evidence="4 13" id="KW-0055">Arginine biosynthesis</keyword>
<dbReference type="GO" id="GO:0006592">
    <property type="term" value="P:ornithine biosynthetic process"/>
    <property type="evidence" value="ECO:0007669"/>
    <property type="project" value="TreeGrafter"/>
</dbReference>
<evidence type="ECO:0000256" key="5">
    <source>
        <dbReference type="ARBA" id="ARBA00022605"/>
    </source>
</evidence>
<evidence type="ECO:0000256" key="3">
    <source>
        <dbReference type="ARBA" id="ARBA00011475"/>
    </source>
</evidence>
<dbReference type="GO" id="GO:0004042">
    <property type="term" value="F:L-glutamate N-acetyltransferase activity"/>
    <property type="evidence" value="ECO:0007669"/>
    <property type="project" value="UniProtKB-UniRule"/>
</dbReference>
<organism evidence="14 16">
    <name type="scientific">Brochothrix thermosphacta</name>
    <name type="common">Microbacterium thermosphactum</name>
    <dbReference type="NCBI Taxonomy" id="2756"/>
    <lineage>
        <taxon>Bacteria</taxon>
        <taxon>Bacillati</taxon>
        <taxon>Bacillota</taxon>
        <taxon>Bacilli</taxon>
        <taxon>Bacillales</taxon>
        <taxon>Listeriaceae</taxon>
        <taxon>Brochothrix</taxon>
    </lineage>
</organism>
<feature type="site" description="Involved in the stabilization of negative charge on the oxyanion by the formation of the oxyanion hole" evidence="13">
    <location>
        <position position="114"/>
    </location>
</feature>
<dbReference type="OrthoDB" id="9804242at2"/>
<evidence type="ECO:0000313" key="14">
    <source>
        <dbReference type="EMBL" id="ATF25403.1"/>
    </source>
</evidence>
<feature type="active site" description="Nucleophile" evidence="13">
    <location>
        <position position="186"/>
    </location>
</feature>
<evidence type="ECO:0000256" key="9">
    <source>
        <dbReference type="ARBA" id="ARBA00023315"/>
    </source>
</evidence>
<comment type="pathway">
    <text evidence="13">Amino-acid biosynthesis; L-arginine biosynthesis; L-ornithine and N-acetyl-L-glutamate from L-glutamate and N(2)-acetyl-L-ornithine (cyclic): step 1/1.</text>
</comment>
<dbReference type="Pfam" id="PF01960">
    <property type="entry name" value="ArgJ"/>
    <property type="match status" value="1"/>
</dbReference>
<reference evidence="15" key="3">
    <citation type="submission" date="2018-04" db="EMBL/GenBank/DDBJ databases">
        <authorList>
            <person name="Go L.Y."/>
            <person name="Mitchell J.A."/>
        </authorList>
    </citation>
    <scope>NUCLEOTIDE SEQUENCE</scope>
    <source>
        <strain evidence="15">BSAS1 3</strain>
    </source>
</reference>